<dbReference type="GO" id="GO:0006396">
    <property type="term" value="P:RNA processing"/>
    <property type="evidence" value="ECO:0007669"/>
    <property type="project" value="InterPro"/>
</dbReference>
<sequence length="397" mass="43217">MGRKRRGGEGPSTPGRATNQAVSLREESSGRTRVDGVSLLRVKHLQRMAAWAGAEAGVGPVGALLGRRLAANAEAAGVPLGASTFLCQRCETILKPGFNCTVRIRSKRNKTKRRNKSNCCQNSVAYACHFCGDQNLILCSGKGVINDLLSSRKQATIDSTRRSFRGNKSNTRIQKMKEVPEHSQATILQVDPSSRLIQSTSERVVEAESLKLNLPTDCIIEEGAILSSVQPSQSAVSTCEEGSIRKLVLENANDEHMHEAEADDSRNSSKIRNSSKKIEICEASVTPESEFMAGSKFVTPQKNKMMDSANPINRRSTGDKKGEASSSVPGKSVRSSSKSVPNDSRNNSNSATSDAAQVSSSRKRARKGWTTLKQIAEKDELDRKEKMGNFVIPFFMQ</sequence>
<comment type="caution">
    <text evidence="2">The sequence shown here is derived from an EMBL/GenBank/DDBJ whole genome shotgun (WGS) entry which is preliminary data.</text>
</comment>
<feature type="region of interest" description="Disordered" evidence="1">
    <location>
        <begin position="256"/>
        <end position="275"/>
    </location>
</feature>
<dbReference type="PANTHER" id="PTHR36072:SF2">
    <property type="entry name" value="OS01G0531000 PROTEIN"/>
    <property type="match status" value="1"/>
</dbReference>
<dbReference type="OrthoDB" id="655446at2759"/>
<dbReference type="Gene3D" id="6.20.50.20">
    <property type="match status" value="1"/>
</dbReference>
<dbReference type="Pfam" id="PF04032">
    <property type="entry name" value="Rpr2"/>
    <property type="match status" value="1"/>
</dbReference>
<protein>
    <submittedName>
        <fullName evidence="2">Uncharacterized protein</fullName>
    </submittedName>
</protein>
<organism evidence="2 3">
    <name type="scientific">Eragrostis curvula</name>
    <name type="common">weeping love grass</name>
    <dbReference type="NCBI Taxonomy" id="38414"/>
    <lineage>
        <taxon>Eukaryota</taxon>
        <taxon>Viridiplantae</taxon>
        <taxon>Streptophyta</taxon>
        <taxon>Embryophyta</taxon>
        <taxon>Tracheophyta</taxon>
        <taxon>Spermatophyta</taxon>
        <taxon>Magnoliopsida</taxon>
        <taxon>Liliopsida</taxon>
        <taxon>Poales</taxon>
        <taxon>Poaceae</taxon>
        <taxon>PACMAD clade</taxon>
        <taxon>Chloridoideae</taxon>
        <taxon>Eragrostideae</taxon>
        <taxon>Eragrostidinae</taxon>
        <taxon>Eragrostis</taxon>
    </lineage>
</organism>
<feature type="region of interest" description="Disordered" evidence="1">
    <location>
        <begin position="1"/>
        <end position="29"/>
    </location>
</feature>
<evidence type="ECO:0000313" key="2">
    <source>
        <dbReference type="EMBL" id="TVU45595.1"/>
    </source>
</evidence>
<proteinExistence type="predicted"/>
<feature type="compositionally biased region" description="Polar residues" evidence="1">
    <location>
        <begin position="347"/>
        <end position="360"/>
    </location>
</feature>
<reference evidence="2 3" key="1">
    <citation type="journal article" date="2019" name="Sci. Rep.">
        <title>A high-quality genome of Eragrostis curvula grass provides insights into Poaceae evolution and supports new strategies to enhance forage quality.</title>
        <authorList>
            <person name="Carballo J."/>
            <person name="Santos B.A.C.M."/>
            <person name="Zappacosta D."/>
            <person name="Garbus I."/>
            <person name="Selva J.P."/>
            <person name="Gallo C.A."/>
            <person name="Diaz A."/>
            <person name="Albertini E."/>
            <person name="Caccamo M."/>
            <person name="Echenique V."/>
        </authorList>
    </citation>
    <scope>NUCLEOTIDE SEQUENCE [LARGE SCALE GENOMIC DNA]</scope>
    <source>
        <strain evidence="3">cv. Victoria</strain>
        <tissue evidence="2">Leaf</tissue>
    </source>
</reference>
<feature type="region of interest" description="Disordered" evidence="1">
    <location>
        <begin position="292"/>
        <end position="371"/>
    </location>
</feature>
<dbReference type="AlphaFoldDB" id="A0A5J9WCF6"/>
<evidence type="ECO:0000313" key="3">
    <source>
        <dbReference type="Proteomes" id="UP000324897"/>
    </source>
</evidence>
<dbReference type="Proteomes" id="UP000324897">
    <property type="component" value="Chromosome 5"/>
</dbReference>
<dbReference type="InterPro" id="IPR007175">
    <property type="entry name" value="Rpr2/Snm1/Rpp21"/>
</dbReference>
<dbReference type="PANTHER" id="PTHR36072">
    <property type="entry name" value="OS01G0541600 PROTEIN"/>
    <property type="match status" value="1"/>
</dbReference>
<dbReference type="EMBL" id="RWGY01000004">
    <property type="protein sequence ID" value="TVU45595.1"/>
    <property type="molecule type" value="Genomic_DNA"/>
</dbReference>
<keyword evidence="3" id="KW-1185">Reference proteome</keyword>
<gene>
    <name evidence="2" type="ORF">EJB05_05085</name>
</gene>
<evidence type="ECO:0000256" key="1">
    <source>
        <dbReference type="SAM" id="MobiDB-lite"/>
    </source>
</evidence>
<name>A0A5J9WCF6_9POAL</name>
<feature type="compositionally biased region" description="Basic and acidic residues" evidence="1">
    <location>
        <begin position="256"/>
        <end position="267"/>
    </location>
</feature>
<feature type="compositionally biased region" description="Low complexity" evidence="1">
    <location>
        <begin position="325"/>
        <end position="346"/>
    </location>
</feature>
<dbReference type="Gramene" id="TVU45595">
    <property type="protein sequence ID" value="TVU45595"/>
    <property type="gene ID" value="EJB05_05085"/>
</dbReference>
<accession>A0A5J9WCF6</accession>